<organism evidence="6 7">
    <name type="scientific">Marinicrinis sediminis</name>
    <dbReference type="NCBI Taxonomy" id="1652465"/>
    <lineage>
        <taxon>Bacteria</taxon>
        <taxon>Bacillati</taxon>
        <taxon>Bacillota</taxon>
        <taxon>Bacilli</taxon>
        <taxon>Bacillales</taxon>
        <taxon>Paenibacillaceae</taxon>
    </lineage>
</organism>
<dbReference type="SUPFAM" id="SSF74853">
    <property type="entry name" value="Lamin A/C globular tail domain"/>
    <property type="match status" value="1"/>
</dbReference>
<feature type="chain" id="PRO_5046755185" evidence="3">
    <location>
        <begin position="35"/>
        <end position="2300"/>
    </location>
</feature>
<reference evidence="7" key="1">
    <citation type="journal article" date="2019" name="Int. J. Syst. Evol. Microbiol.">
        <title>The Global Catalogue of Microorganisms (GCM) 10K type strain sequencing project: providing services to taxonomists for standard genome sequencing and annotation.</title>
        <authorList>
            <consortium name="The Broad Institute Genomics Platform"/>
            <consortium name="The Broad Institute Genome Sequencing Center for Infectious Disease"/>
            <person name="Wu L."/>
            <person name="Ma J."/>
        </authorList>
    </citation>
    <scope>NUCLEOTIDE SEQUENCE [LARGE SCALE GENOMIC DNA]</scope>
    <source>
        <strain evidence="7">KCTC 33676</strain>
    </source>
</reference>
<dbReference type="InterPro" id="IPR001119">
    <property type="entry name" value="SLH_dom"/>
</dbReference>
<proteinExistence type="predicted"/>
<feature type="domain" description="SLH" evidence="4">
    <location>
        <begin position="2178"/>
        <end position="2240"/>
    </location>
</feature>
<dbReference type="Pfam" id="PF00932">
    <property type="entry name" value="LTD"/>
    <property type="match status" value="1"/>
</dbReference>
<dbReference type="InterPro" id="IPR001322">
    <property type="entry name" value="Lamin_tail_dom"/>
</dbReference>
<dbReference type="PANTHER" id="PTHR43143:SF5">
    <property type="entry name" value="SECRETED PROTEIN"/>
    <property type="match status" value="1"/>
</dbReference>
<dbReference type="InterPro" id="IPR051918">
    <property type="entry name" value="STPP_CPPED1"/>
</dbReference>
<evidence type="ECO:0000256" key="2">
    <source>
        <dbReference type="SAM" id="MobiDB-lite"/>
    </source>
</evidence>
<feature type="coiled-coil region" evidence="1">
    <location>
        <begin position="1919"/>
        <end position="1971"/>
    </location>
</feature>
<evidence type="ECO:0000256" key="3">
    <source>
        <dbReference type="SAM" id="SignalP"/>
    </source>
</evidence>
<feature type="domain" description="SLH" evidence="4">
    <location>
        <begin position="2243"/>
        <end position="2300"/>
    </location>
</feature>
<feature type="domain" description="LTD" evidence="5">
    <location>
        <begin position="431"/>
        <end position="574"/>
    </location>
</feature>
<keyword evidence="3" id="KW-0732">Signal</keyword>
<dbReference type="InterPro" id="IPR029052">
    <property type="entry name" value="Metallo-depent_PP-like"/>
</dbReference>
<feature type="signal peptide" evidence="3">
    <location>
        <begin position="1"/>
        <end position="34"/>
    </location>
</feature>
<dbReference type="Pfam" id="PF00395">
    <property type="entry name" value="SLH"/>
    <property type="match status" value="3"/>
</dbReference>
<keyword evidence="1" id="KW-0175">Coiled coil</keyword>
<protein>
    <submittedName>
        <fullName evidence="6">S-layer homology domain-containing protein</fullName>
    </submittedName>
</protein>
<evidence type="ECO:0000259" key="5">
    <source>
        <dbReference type="PROSITE" id="PS51841"/>
    </source>
</evidence>
<dbReference type="PANTHER" id="PTHR43143">
    <property type="entry name" value="METALLOPHOSPHOESTERASE, CALCINEURIN SUPERFAMILY"/>
    <property type="match status" value="1"/>
</dbReference>
<dbReference type="EMBL" id="JBHUMM010000007">
    <property type="protein sequence ID" value="MFD2670904.1"/>
    <property type="molecule type" value="Genomic_DNA"/>
</dbReference>
<dbReference type="Pfam" id="PF00149">
    <property type="entry name" value="Metallophos"/>
    <property type="match status" value="1"/>
</dbReference>
<feature type="region of interest" description="Disordered" evidence="2">
    <location>
        <begin position="1868"/>
        <end position="1904"/>
    </location>
</feature>
<dbReference type="InterPro" id="IPR036415">
    <property type="entry name" value="Lamin_tail_dom_sf"/>
</dbReference>
<evidence type="ECO:0000313" key="7">
    <source>
        <dbReference type="Proteomes" id="UP001597497"/>
    </source>
</evidence>
<evidence type="ECO:0000259" key="4">
    <source>
        <dbReference type="PROSITE" id="PS51272"/>
    </source>
</evidence>
<dbReference type="RefSeq" id="WP_379928327.1">
    <property type="nucleotide sequence ID" value="NZ_JBHUMM010000007.1"/>
</dbReference>
<feature type="domain" description="LTD" evidence="5">
    <location>
        <begin position="723"/>
        <end position="864"/>
    </location>
</feature>
<dbReference type="PROSITE" id="PS51272">
    <property type="entry name" value="SLH"/>
    <property type="match status" value="3"/>
</dbReference>
<gene>
    <name evidence="6" type="ORF">ACFSUC_04690</name>
</gene>
<dbReference type="InterPro" id="IPR004843">
    <property type="entry name" value="Calcineurin-like_PHP"/>
</dbReference>
<evidence type="ECO:0000313" key="6">
    <source>
        <dbReference type="EMBL" id="MFD2670904.1"/>
    </source>
</evidence>
<comment type="caution">
    <text evidence="6">The sequence shown here is derived from an EMBL/GenBank/DDBJ whole genome shotgun (WGS) entry which is preliminary data.</text>
</comment>
<evidence type="ECO:0000256" key="1">
    <source>
        <dbReference type="SAM" id="Coils"/>
    </source>
</evidence>
<dbReference type="SUPFAM" id="SSF56300">
    <property type="entry name" value="Metallo-dependent phosphatases"/>
    <property type="match status" value="1"/>
</dbReference>
<dbReference type="PROSITE" id="PS51841">
    <property type="entry name" value="LTD"/>
    <property type="match status" value="2"/>
</dbReference>
<sequence length="2300" mass="255242">MISKKIHKSLSMMLVIAMLLSLTVPLNGTPVVQAAVTNGEQSPILITEILPNNEGTDVYEYIEFVNVSDKPIYTSDLVLWYNYSELGKDLSLQPKEDTFIQPGEVMVAWYNTSSLTLNDFNAHYGSSVTEEQLLEIDGDGFTGVSNGGDREFAFANHADEWISHAYYEGADIGSGLSAQYRFSTNGIKMELYAQQATPTPGVIDPAQIPASSLSLPSVATNHSAPASIPANADYELNLTIDSSSEIQAAEIQIKSDTMPASERMPMQLQNASVTGAVYTSDYQVVVPKTYFESASQLQYGIRMVTEAYVAYEPDPTSSYVVNVTGSVVNVAPTMTHTPVDLISSTDDLTLSATVEDAEGDAIVQPTVHVQAGAEMPWTSYALTSVSGHVYEAHIPSHTILPGELRYYLTAEDDLLNEARHPAAADTYHQVEVTHPNVTKVNQMPKLLITELVPDSTNTGSADGYEFIELYNNTTLDLQLQDYQILYRYPDDKPDLVWDITVDKILPSQQTAVIWMENSSNQTEDTAAFNANYGTALTDAQLFKLASDGMANGSERTLIVADDFGNEISSAAYNDGAEDDTESDRGIVYKYAPDQSSMIKAGLNERATPGSIMSGQVPAQAVDLAADMVAPVIHHIPVSTELSLEQDWTISADMTDDRKVEGALVYYQLHDSLPFQSVEMKKVAGTEASYTADIKRNLLWSASVRYYIEASDGVNLVQSDVHTTTLEQQEASHEVMPHLLVTEVVPDSTNVNGLDGYEFIEVYNNTDQPLSFKDYVIRYRYPMDGPEADLLWEPETDVLIPSGETLVFWIINSGNGDLTVADFNSNYGTSLVENEDIVRVYSNGMANGSKRGLIVATHTGFEVSAGYYNLIEGIDDTQANKGIVYRYPANGSQDMLKVSSGELDATPGSVITIQIPEQRVPLLPDTEEPVYTFEHMPEHIGEMENLALVLNAQDNHQVKTVSIHYRVNGAGAYRSEYVRESYEDKRYSYTIYYPEYYQQPYIEVYYTISDGSNTVTTPVQTIQVNRAETALPLRLNIQNDEIVQGNVMLKATSSDVQPEQITMTLDGEVMNTTTRAMESDAYFVFDMKKSNLYFKNGVTIGDEILHIFDDTINEYVTLSVPVPADKLQVGSNLIAVRSGTKLSPFDANPEENRDDFYMKNVRLLLADGTLLRDPAYADPNEELTMGDGGGATAFIEFDFNLASEAFQAQAYAWDTTQAEDGPHVVTAMDGVNADVTTTFFVDNTAPVVTPSVEEGRVYKGDILLDAEVTDAISSIANVTATLNGEAITLPYETSSAELTAGVQQFYIHAADTAGNEQEMTIHFTVDAEHPDMPVVISPAHGATGIGSSAALSVQVSDPTGDQMDVHFYRGFQMKPGEAEVKVYANQVKTEPPAMLHPDGETWLQAQQIELLEASDDQYVTTDSVGDFPYHRFVVDIDSAVSSQDEVELKWEGHSLTGRKVSMYVWQPQAGKWVMVADHIAQDEEDFTLIGNVQAGDALLDGQIHVIVQDEIPASPAEYDYTLVWISDTQYYSESYPHIFENQMQWIADNEEEMNIQYVFHTGDLVDERDEEYQWLHADEYMGILDDAHIPYGVLAGNHDVGHKEGDYEAYSRYFGEQRFKDKPYYGGSYQDNRGHYDLISAGGNDYVMVYMGWIIGQGEIDWINEVLKQHPDRIAILNFHEYLMVTGSRSPLGDQIYEQVVVPNPNVVAVLSGHYHDSETKIDQIDDDGDGQPDRQVYQMLADYQGGPQGGQGYIRLLHVDQDQNRILVNTYSTLLDDYNYYDTADYPGKDEFIIELDLQPKEKRVATDTFEANVYTKSMMDTVENVESGAQAEVVWHGLKDNQEYGWYVMAEDDFGGKIRSEVATFMTRKHTSDSGSSQPDTNEEQEREQPVNGKKQVKVKADPQSNGTIVLPEASLLEELEREDVNELEILIEQLQDSTGNEEIQPQVRLQFESSLLKKAKEKKKNLTLRTGQIEIKIPAGLFGSVLDEIGENTDIVLQVATHTEEGKAETRQAVAGNAAYEATDIVIDLTFAMQHEQAQGMSKEEEAQWTGSLNQFEEPITVSFKLTDDQWAQLDSRYAGVYYVNGDQVAYMGGTIENGQVTFETNHFSTYTVLEYHKQFADLSSHWAEQAVEELAAKWIVYGVNESEYAPDVNVTRGQLAALIARALKLDTESAFSTAFEDVQQSRYDADAIGAVAQAGIMQGYGRSFRPDDAVTREEAAVVLMQAYVYRHGAAQETGQDAAFRDAELISDWAYPFVQQAAHLNLIEGTGDGQFEPAADLTRAQAAMLIWKWFNLEE</sequence>
<name>A0ABW5R903_9BACL</name>
<feature type="domain" description="SLH" evidence="4">
    <location>
        <begin position="2117"/>
        <end position="2177"/>
    </location>
</feature>
<dbReference type="Proteomes" id="UP001597497">
    <property type="component" value="Unassembled WGS sequence"/>
</dbReference>
<accession>A0ABW5R903</accession>
<keyword evidence="7" id="KW-1185">Reference proteome</keyword>
<dbReference type="Gene3D" id="3.60.21.10">
    <property type="match status" value="1"/>
</dbReference>